<reference evidence="6 7" key="1">
    <citation type="submission" date="2019-01" db="EMBL/GenBank/DDBJ databases">
        <authorList>
            <consortium name="Pathogen Informatics"/>
        </authorList>
    </citation>
    <scope>NUCLEOTIDE SEQUENCE [LARGE SCALE GENOMIC DNA]</scope>
    <source>
        <strain evidence="6 7">NCTC10146</strain>
    </source>
</reference>
<keyword evidence="2" id="KW-1003">Cell membrane</keyword>
<dbReference type="HOGENOM" id="CLU_043038_2_0_14"/>
<proteinExistence type="predicted"/>
<dbReference type="GO" id="GO:0005886">
    <property type="term" value="C:plasma membrane"/>
    <property type="evidence" value="ECO:0007669"/>
    <property type="project" value="UniProtKB-SubCell"/>
</dbReference>
<evidence type="ECO:0000313" key="6">
    <source>
        <dbReference type="EMBL" id="VEU69049.1"/>
    </source>
</evidence>
<gene>
    <name evidence="6" type="ORF">NCTC10146_00519</name>
</gene>
<keyword evidence="4" id="KW-1133">Transmembrane helix</keyword>
<evidence type="ECO:0000256" key="5">
    <source>
        <dbReference type="ARBA" id="ARBA00023136"/>
    </source>
</evidence>
<evidence type="ECO:0000256" key="2">
    <source>
        <dbReference type="ARBA" id="ARBA00022475"/>
    </source>
</evidence>
<evidence type="ECO:0000313" key="7">
    <source>
        <dbReference type="Proteomes" id="UP000290495"/>
    </source>
</evidence>
<dbReference type="Pfam" id="PF10035">
    <property type="entry name" value="DUF2179"/>
    <property type="match status" value="1"/>
</dbReference>
<dbReference type="STRING" id="29555.AAW50_01535"/>
<dbReference type="InterPro" id="IPR019264">
    <property type="entry name" value="DUF2179"/>
</dbReference>
<evidence type="ECO:0000256" key="1">
    <source>
        <dbReference type="ARBA" id="ARBA00004651"/>
    </source>
</evidence>
<evidence type="ECO:0000256" key="4">
    <source>
        <dbReference type="ARBA" id="ARBA00022989"/>
    </source>
</evidence>
<dbReference type="KEGG" id="mcas:AAW50_01535"/>
<dbReference type="EMBL" id="LR215010">
    <property type="protein sequence ID" value="VEU69049.1"/>
    <property type="molecule type" value="Genomic_DNA"/>
</dbReference>
<dbReference type="Proteomes" id="UP000290495">
    <property type="component" value="Chromosome"/>
</dbReference>
<dbReference type="InterPro" id="IPR051461">
    <property type="entry name" value="UPF0750_membrane"/>
</dbReference>
<dbReference type="PANTHER" id="PTHR33545">
    <property type="entry name" value="UPF0750 MEMBRANE PROTEIN YITT-RELATED"/>
    <property type="match status" value="1"/>
</dbReference>
<keyword evidence="3" id="KW-0812">Transmembrane</keyword>
<comment type="subcellular location">
    <subcellularLocation>
        <location evidence="1">Cell membrane</location>
        <topology evidence="1">Multi-pass membrane protein</topology>
    </subcellularLocation>
</comment>
<dbReference type="Pfam" id="PF02588">
    <property type="entry name" value="YitT_membrane"/>
    <property type="match status" value="1"/>
</dbReference>
<sequence>MKSHKNLKNTIKDACCKALKIKKNDVSKNDEVVDPEIHLNSIDVEVHKLKYKMGQYLYNSKSEKISFKLFFKRYWFKVIILFLAATIFNAGIQIFLKSAETIPSGVTGIPTLIQYAVPSTEPYFALIYLGCNVPLFLIFGRHIKRSFVFLTIIFMIFQIVTNFFFTQEKIVHWFHQNIKLTQRYESYTDWSSLIYTAIGASLIGVGIAMSWKVGGSTGGTDIIGYYFSTRSKKSVGQVLSVIGFATAIIFLIIFAFVKPNYLKDEPLSVDAVLKLSKNEYAELHDYKGIQQTYEEVSKRYEILFQNYKESRIYFGMREVSTFFYIIVVNLVINLLYPKYKKVSMTIVSTNPQKVLAYFKLINYWHSYRIESFQSGYTGQENFKITTVMLSLETNHIIQDLKMIDPKIWISVQNVSRIVGSFTTDFVE</sequence>
<organism evidence="6 7">
    <name type="scientific">Mycoplasmopsis canis</name>
    <dbReference type="NCBI Taxonomy" id="29555"/>
    <lineage>
        <taxon>Bacteria</taxon>
        <taxon>Bacillati</taxon>
        <taxon>Mycoplasmatota</taxon>
        <taxon>Mycoplasmoidales</taxon>
        <taxon>Metamycoplasmataceae</taxon>
        <taxon>Mycoplasmopsis</taxon>
    </lineage>
</organism>
<name>A0A0F6ZM84_9BACT</name>
<dbReference type="PANTHER" id="PTHR33545:SF5">
    <property type="entry name" value="UPF0750 MEMBRANE PROTEIN YITT"/>
    <property type="match status" value="1"/>
</dbReference>
<dbReference type="AlphaFoldDB" id="A0A0F6ZM84"/>
<dbReference type="eggNOG" id="COG1284">
    <property type="taxonomic scope" value="Bacteria"/>
</dbReference>
<protein>
    <submittedName>
        <fullName evidence="6">Uncharacterized BCR, YitT family COG1284</fullName>
    </submittedName>
</protein>
<dbReference type="RefSeq" id="WP_004794682.1">
    <property type="nucleotide sequence ID" value="NZ_CP011368.1"/>
</dbReference>
<keyword evidence="5" id="KW-0472">Membrane</keyword>
<accession>A0A0F6ZM84</accession>
<dbReference type="InterPro" id="IPR003740">
    <property type="entry name" value="YitT"/>
</dbReference>
<evidence type="ECO:0000256" key="3">
    <source>
        <dbReference type="ARBA" id="ARBA00022692"/>
    </source>
</evidence>